<gene>
    <name evidence="2" type="ORF">BMF94_3570</name>
</gene>
<dbReference type="Proteomes" id="UP000237144">
    <property type="component" value="Unassembled WGS sequence"/>
</dbReference>
<name>A0A2S5B8Z0_9BASI</name>
<feature type="compositionally biased region" description="Low complexity" evidence="1">
    <location>
        <begin position="474"/>
        <end position="485"/>
    </location>
</feature>
<dbReference type="AlphaFoldDB" id="A0A2S5B8Z0"/>
<feature type="region of interest" description="Disordered" evidence="1">
    <location>
        <begin position="1"/>
        <end position="21"/>
    </location>
</feature>
<protein>
    <submittedName>
        <fullName evidence="2">Uncharacterized protein</fullName>
    </submittedName>
</protein>
<feature type="region of interest" description="Disordered" evidence="1">
    <location>
        <begin position="366"/>
        <end position="400"/>
    </location>
</feature>
<feature type="compositionally biased region" description="Polar residues" evidence="1">
    <location>
        <begin position="1"/>
        <end position="10"/>
    </location>
</feature>
<proteinExistence type="predicted"/>
<reference evidence="2 3" key="1">
    <citation type="journal article" date="2018" name="Front. Microbiol.">
        <title>Prospects for Fungal Bioremediation of Acidic Radioactive Waste Sites: Characterization and Genome Sequence of Rhodotorula taiwanensis MD1149.</title>
        <authorList>
            <person name="Tkavc R."/>
            <person name="Matrosova V.Y."/>
            <person name="Grichenko O.E."/>
            <person name="Gostincar C."/>
            <person name="Volpe R.P."/>
            <person name="Klimenkova P."/>
            <person name="Gaidamakova E.K."/>
            <person name="Zhou C.E."/>
            <person name="Stewart B.J."/>
            <person name="Lyman M.G."/>
            <person name="Malfatti S.A."/>
            <person name="Rubinfeld B."/>
            <person name="Courtot M."/>
            <person name="Singh J."/>
            <person name="Dalgard C.L."/>
            <person name="Hamilton T."/>
            <person name="Frey K.G."/>
            <person name="Gunde-Cimerman N."/>
            <person name="Dugan L."/>
            <person name="Daly M.J."/>
        </authorList>
    </citation>
    <scope>NUCLEOTIDE SEQUENCE [LARGE SCALE GENOMIC DNA]</scope>
    <source>
        <strain evidence="2 3">MD1149</strain>
    </source>
</reference>
<accession>A0A2S5B8Z0</accession>
<feature type="region of interest" description="Disordered" evidence="1">
    <location>
        <begin position="158"/>
        <end position="235"/>
    </location>
</feature>
<evidence type="ECO:0000256" key="1">
    <source>
        <dbReference type="SAM" id="MobiDB-lite"/>
    </source>
</evidence>
<feature type="region of interest" description="Disordered" evidence="1">
    <location>
        <begin position="460"/>
        <end position="487"/>
    </location>
</feature>
<feature type="compositionally biased region" description="Basic residues" evidence="1">
    <location>
        <begin position="197"/>
        <end position="210"/>
    </location>
</feature>
<evidence type="ECO:0000313" key="2">
    <source>
        <dbReference type="EMBL" id="POY73237.1"/>
    </source>
</evidence>
<sequence>MTSVQLSTGFNPRVVDESKSKPKYDLKCEAPGCDFVVKVRPTKLGGTETAEVNLRHNHEPLDFDEPDELDAEGKQVHDDVTECLQQARKAFKAKAKDEIVHLRDSADYRSTSTSDREAAGYLSYTSEQELVVWDLRDLLDENAARAFERAMRDTRQLADDYPTKSTLDGAAHPFLAPPEVRFPGSARGPAQQDSIKPAKKPREKPKKGKRARTDATSKSRSKKPRLEADATQDIVVTPEGEVSSAPNSPHINGFAAYANAPSPSEALRMLAVSGSRIYLESAQFLHRNEGGASTSAPDMPIKRAPSLLEDQGDVAVGLFASTLAQPQAALSSEAELAPQEADSAWLAFAADVFAGEDEAMSLIRESAPSPTLPGKAETPASATVSENALGKSPQVDLQAGEREDTAVLADAGPAMSKAGPAQHEPEEQVEQDPFAGYYAEVGELFDFAYRYYNKLMKTGEKAPPVQQPKDEQDALASANSLANDARATPLKMFERSLALRHKSGR</sequence>
<comment type="caution">
    <text evidence="2">The sequence shown here is derived from an EMBL/GenBank/DDBJ whole genome shotgun (WGS) entry which is preliminary data.</text>
</comment>
<dbReference type="EMBL" id="PJQD01000038">
    <property type="protein sequence ID" value="POY73237.1"/>
    <property type="molecule type" value="Genomic_DNA"/>
</dbReference>
<evidence type="ECO:0000313" key="3">
    <source>
        <dbReference type="Proteomes" id="UP000237144"/>
    </source>
</evidence>
<keyword evidence="3" id="KW-1185">Reference proteome</keyword>
<organism evidence="2 3">
    <name type="scientific">Rhodotorula taiwanensis</name>
    <dbReference type="NCBI Taxonomy" id="741276"/>
    <lineage>
        <taxon>Eukaryota</taxon>
        <taxon>Fungi</taxon>
        <taxon>Dikarya</taxon>
        <taxon>Basidiomycota</taxon>
        <taxon>Pucciniomycotina</taxon>
        <taxon>Microbotryomycetes</taxon>
        <taxon>Sporidiobolales</taxon>
        <taxon>Sporidiobolaceae</taxon>
        <taxon>Rhodotorula</taxon>
    </lineage>
</organism>